<proteinExistence type="predicted"/>
<dbReference type="EMBL" id="LAZR01029320">
    <property type="protein sequence ID" value="KKL59931.1"/>
    <property type="molecule type" value="Genomic_DNA"/>
</dbReference>
<feature type="transmembrane region" description="Helical" evidence="6">
    <location>
        <begin position="21"/>
        <end position="45"/>
    </location>
</feature>
<name>A0A0F9E1F8_9ZZZZ</name>
<comment type="subcellular location">
    <subcellularLocation>
        <location evidence="1">Cell membrane</location>
        <topology evidence="1">Multi-pass membrane protein</topology>
    </subcellularLocation>
</comment>
<evidence type="ECO:0000256" key="4">
    <source>
        <dbReference type="ARBA" id="ARBA00022989"/>
    </source>
</evidence>
<evidence type="ECO:0000256" key="2">
    <source>
        <dbReference type="ARBA" id="ARBA00022475"/>
    </source>
</evidence>
<keyword evidence="2" id="KW-1003">Cell membrane</keyword>
<dbReference type="GO" id="GO:0005886">
    <property type="term" value="C:plasma membrane"/>
    <property type="evidence" value="ECO:0007669"/>
    <property type="project" value="UniProtKB-SubCell"/>
</dbReference>
<feature type="transmembrane region" description="Helical" evidence="6">
    <location>
        <begin position="400"/>
        <end position="420"/>
    </location>
</feature>
<dbReference type="AlphaFoldDB" id="A0A0F9E1F8"/>
<accession>A0A0F9E1F8</accession>
<feature type="transmembrane region" description="Helical" evidence="6">
    <location>
        <begin position="164"/>
        <end position="182"/>
    </location>
</feature>
<feature type="transmembrane region" description="Helical" evidence="6">
    <location>
        <begin position="374"/>
        <end position="394"/>
    </location>
</feature>
<feature type="transmembrane region" description="Helical" evidence="6">
    <location>
        <begin position="253"/>
        <end position="273"/>
    </location>
</feature>
<evidence type="ECO:0000256" key="3">
    <source>
        <dbReference type="ARBA" id="ARBA00022692"/>
    </source>
</evidence>
<evidence type="ECO:0000313" key="7">
    <source>
        <dbReference type="EMBL" id="KKL59931.1"/>
    </source>
</evidence>
<protein>
    <submittedName>
        <fullName evidence="7">Uncharacterized protein</fullName>
    </submittedName>
</protein>
<sequence length="453" mass="49321">MLDFALLSMPHPHHSPEPKMTAAIILTFMRQFSGGLLQLGIVFMIARVLGEEGLGDYAIIALMPVLISQTLSLGLTVSITYFVSARIFSLQEAYRITRDVLLALAALGMLCTWLVLELFSEVIFPNIEPRLLFLVILALPFTLINMGMMAFFQALEDFKSFNKLSIAPPFITFGIVGSALFFGYLNLAVASAALVAGHVAGSFVGICLVSSHTSILGKSPERYAYLKQALPYGFKAYVANLTAFLTYRIDLLLVNFFLGAASTGLYVAAIRMVEQLWLISQAVSTVILPRLASMVDDEEESRHLAPLIARYVLWVTGVSAILVALFADFLLEVLFGVPFKAAASVLHILLPGIVVFSVARIISNALAARGKVSINLCISFGVLVGNAILNYIFIPRYGMEGAATATFATYTIATIAFLLVGSRVMKVNIFSFLSPQSGDVKLIQNFFGRRKGQ</sequence>
<comment type="caution">
    <text evidence="7">The sequence shown here is derived from an EMBL/GenBank/DDBJ whole genome shotgun (WGS) entry which is preliminary data.</text>
</comment>
<feature type="transmembrane region" description="Helical" evidence="6">
    <location>
        <begin position="100"/>
        <end position="119"/>
    </location>
</feature>
<feature type="transmembrane region" description="Helical" evidence="6">
    <location>
        <begin position="131"/>
        <end position="152"/>
    </location>
</feature>
<gene>
    <name evidence="7" type="ORF">LCGC14_2210400</name>
</gene>
<feature type="transmembrane region" description="Helical" evidence="6">
    <location>
        <begin position="311"/>
        <end position="335"/>
    </location>
</feature>
<dbReference type="PANTHER" id="PTHR30250">
    <property type="entry name" value="PST FAMILY PREDICTED COLANIC ACID TRANSPORTER"/>
    <property type="match status" value="1"/>
</dbReference>
<dbReference type="Pfam" id="PF13440">
    <property type="entry name" value="Polysacc_synt_3"/>
    <property type="match status" value="1"/>
</dbReference>
<evidence type="ECO:0000256" key="1">
    <source>
        <dbReference type="ARBA" id="ARBA00004651"/>
    </source>
</evidence>
<organism evidence="7">
    <name type="scientific">marine sediment metagenome</name>
    <dbReference type="NCBI Taxonomy" id="412755"/>
    <lineage>
        <taxon>unclassified sequences</taxon>
        <taxon>metagenomes</taxon>
        <taxon>ecological metagenomes</taxon>
    </lineage>
</organism>
<keyword evidence="4 6" id="KW-1133">Transmembrane helix</keyword>
<keyword evidence="3 6" id="KW-0812">Transmembrane</keyword>
<dbReference type="InterPro" id="IPR050833">
    <property type="entry name" value="Poly_Biosynth_Transport"/>
</dbReference>
<dbReference type="PANTHER" id="PTHR30250:SF11">
    <property type="entry name" value="O-ANTIGEN TRANSPORTER-RELATED"/>
    <property type="match status" value="1"/>
</dbReference>
<feature type="transmembrane region" description="Helical" evidence="6">
    <location>
        <begin position="57"/>
        <end position="88"/>
    </location>
</feature>
<keyword evidence="5 6" id="KW-0472">Membrane</keyword>
<feature type="transmembrane region" description="Helical" evidence="6">
    <location>
        <begin position="341"/>
        <end position="362"/>
    </location>
</feature>
<evidence type="ECO:0000256" key="6">
    <source>
        <dbReference type="SAM" id="Phobius"/>
    </source>
</evidence>
<evidence type="ECO:0000256" key="5">
    <source>
        <dbReference type="ARBA" id="ARBA00023136"/>
    </source>
</evidence>
<reference evidence="7" key="1">
    <citation type="journal article" date="2015" name="Nature">
        <title>Complex archaea that bridge the gap between prokaryotes and eukaryotes.</title>
        <authorList>
            <person name="Spang A."/>
            <person name="Saw J.H."/>
            <person name="Jorgensen S.L."/>
            <person name="Zaremba-Niedzwiedzka K."/>
            <person name="Martijn J."/>
            <person name="Lind A.E."/>
            <person name="van Eijk R."/>
            <person name="Schleper C."/>
            <person name="Guy L."/>
            <person name="Ettema T.J."/>
        </authorList>
    </citation>
    <scope>NUCLEOTIDE SEQUENCE</scope>
</reference>
<feature type="transmembrane region" description="Helical" evidence="6">
    <location>
        <begin position="188"/>
        <end position="209"/>
    </location>
</feature>